<dbReference type="EMBL" id="CP133623">
    <property type="protein sequence ID" value="WMV57471.1"/>
    <property type="molecule type" value="Genomic_DNA"/>
</dbReference>
<sequence>MHSPKKSHMEAAMRLVKYVKYESGTRIFMSFDSDELLKIYCNADWGACINSKRSITGYLMQYGKSPISWKSKKRANVSRSSVEAEYMVMASSVAEVVWMTSLFKELGIDIKVPVALFSDNTPNSCQSFLPQKDQTH</sequence>
<protein>
    <submittedName>
        <fullName evidence="1">Uncharacterized protein</fullName>
    </submittedName>
</protein>
<proteinExistence type="predicted"/>
<dbReference type="Proteomes" id="UP001234989">
    <property type="component" value="Chromosome 12"/>
</dbReference>
<dbReference type="PANTHER" id="PTHR11439:SF441">
    <property type="entry name" value="REVERSE TRANSCRIPTASE TY1_COPIA-TYPE DOMAIN-CONTAINING PROTEIN"/>
    <property type="match status" value="1"/>
</dbReference>
<accession>A0AAF0V635</accession>
<dbReference type="AlphaFoldDB" id="A0AAF0V635"/>
<evidence type="ECO:0000313" key="2">
    <source>
        <dbReference type="Proteomes" id="UP001234989"/>
    </source>
</evidence>
<gene>
    <name evidence="1" type="ORF">MTR67_050856</name>
</gene>
<dbReference type="CDD" id="cd09272">
    <property type="entry name" value="RNase_HI_RT_Ty1"/>
    <property type="match status" value="1"/>
</dbReference>
<evidence type="ECO:0000313" key="1">
    <source>
        <dbReference type="EMBL" id="WMV57471.1"/>
    </source>
</evidence>
<organism evidence="1 2">
    <name type="scientific">Solanum verrucosum</name>
    <dbReference type="NCBI Taxonomy" id="315347"/>
    <lineage>
        <taxon>Eukaryota</taxon>
        <taxon>Viridiplantae</taxon>
        <taxon>Streptophyta</taxon>
        <taxon>Embryophyta</taxon>
        <taxon>Tracheophyta</taxon>
        <taxon>Spermatophyta</taxon>
        <taxon>Magnoliopsida</taxon>
        <taxon>eudicotyledons</taxon>
        <taxon>Gunneridae</taxon>
        <taxon>Pentapetalae</taxon>
        <taxon>asterids</taxon>
        <taxon>lamiids</taxon>
        <taxon>Solanales</taxon>
        <taxon>Solanaceae</taxon>
        <taxon>Solanoideae</taxon>
        <taxon>Solaneae</taxon>
        <taxon>Solanum</taxon>
    </lineage>
</organism>
<keyword evidence="2" id="KW-1185">Reference proteome</keyword>
<dbReference type="PANTHER" id="PTHR11439">
    <property type="entry name" value="GAG-POL-RELATED RETROTRANSPOSON"/>
    <property type="match status" value="1"/>
</dbReference>
<name>A0AAF0V635_SOLVR</name>
<reference evidence="1" key="1">
    <citation type="submission" date="2023-08" db="EMBL/GenBank/DDBJ databases">
        <title>A de novo genome assembly of Solanum verrucosum Schlechtendal, a Mexican diploid species geographically isolated from the other diploid A-genome species in potato relatives.</title>
        <authorList>
            <person name="Hosaka K."/>
        </authorList>
    </citation>
    <scope>NUCLEOTIDE SEQUENCE</scope>
    <source>
        <tissue evidence="1">Young leaves</tissue>
    </source>
</reference>